<sequence length="221" mass="26253">MTLKSLDISPASWMVVAWYPDYSITNHQPSEKELSACFQTYHTLSSSFQDCKNKHDDIDIAKDISCFEEWEGVGKKNKENNSGFIPLSPFGMARFKLQEPFWFRSSSSSDSYNARVSEMYSAADSWLKQLNAHHHDFYIDNRDYLYHKIYLICTYANYFYLLIIESLHTSIQSDAVMYIYIYIYIYMKGSNYTVVMLHQCYTAQYRFTRCIFFKFDRWIIS</sequence>
<proteinExistence type="predicted"/>
<dbReference type="Proteomes" id="UP000265566">
    <property type="component" value="Chromosome 6"/>
</dbReference>
<comment type="caution">
    <text evidence="1">The sequence shown here is derived from an EMBL/GenBank/DDBJ whole genome shotgun (WGS) entry which is preliminary data.</text>
</comment>
<name>A0A396HFH2_MEDTR</name>
<protein>
    <submittedName>
        <fullName evidence="1">Uncharacterized protein</fullName>
    </submittedName>
</protein>
<dbReference type="PANTHER" id="PTHR31343:SF29">
    <property type="entry name" value="DUF789 DOMAIN-CONTAINING PROTEIN"/>
    <property type="match status" value="1"/>
</dbReference>
<evidence type="ECO:0000313" key="1">
    <source>
        <dbReference type="EMBL" id="RHN51333.1"/>
    </source>
</evidence>
<dbReference type="PANTHER" id="PTHR31343">
    <property type="entry name" value="T15D22.8"/>
    <property type="match status" value="1"/>
</dbReference>
<dbReference type="AlphaFoldDB" id="A0A396HFH2"/>
<accession>A0A396HFH2</accession>
<dbReference type="EMBL" id="PSQE01000006">
    <property type="protein sequence ID" value="RHN51333.1"/>
    <property type="molecule type" value="Genomic_DNA"/>
</dbReference>
<dbReference type="InterPro" id="IPR008507">
    <property type="entry name" value="DUF789"/>
</dbReference>
<dbReference type="Gramene" id="rna35757">
    <property type="protein sequence ID" value="RHN51333.1"/>
    <property type="gene ID" value="gene35757"/>
</dbReference>
<organism evidence="1">
    <name type="scientific">Medicago truncatula</name>
    <name type="common">Barrel medic</name>
    <name type="synonym">Medicago tribuloides</name>
    <dbReference type="NCBI Taxonomy" id="3880"/>
    <lineage>
        <taxon>Eukaryota</taxon>
        <taxon>Viridiplantae</taxon>
        <taxon>Streptophyta</taxon>
        <taxon>Embryophyta</taxon>
        <taxon>Tracheophyta</taxon>
        <taxon>Spermatophyta</taxon>
        <taxon>Magnoliopsida</taxon>
        <taxon>eudicotyledons</taxon>
        <taxon>Gunneridae</taxon>
        <taxon>Pentapetalae</taxon>
        <taxon>rosids</taxon>
        <taxon>fabids</taxon>
        <taxon>Fabales</taxon>
        <taxon>Fabaceae</taxon>
        <taxon>Papilionoideae</taxon>
        <taxon>50 kb inversion clade</taxon>
        <taxon>NPAAA clade</taxon>
        <taxon>Hologalegina</taxon>
        <taxon>IRL clade</taxon>
        <taxon>Trifolieae</taxon>
        <taxon>Medicago</taxon>
    </lineage>
</organism>
<dbReference type="Pfam" id="PF05623">
    <property type="entry name" value="DUF789"/>
    <property type="match status" value="1"/>
</dbReference>
<gene>
    <name evidence="1" type="ORF">MtrunA17_Chr6g0467441</name>
</gene>
<reference evidence="1" key="1">
    <citation type="journal article" date="2018" name="Nat. Plants">
        <title>Whole-genome landscape of Medicago truncatula symbiotic genes.</title>
        <authorList>
            <person name="Pecrix Y."/>
            <person name="Gamas P."/>
            <person name="Carrere S."/>
        </authorList>
    </citation>
    <scope>NUCLEOTIDE SEQUENCE</scope>
    <source>
        <tissue evidence="1">Leaves</tissue>
    </source>
</reference>